<name>A0A840NNY2_9PSEU</name>
<reference evidence="1 2" key="1">
    <citation type="submission" date="2020-08" db="EMBL/GenBank/DDBJ databases">
        <title>Sequencing the genomes of 1000 actinobacteria strains.</title>
        <authorList>
            <person name="Klenk H.-P."/>
        </authorList>
    </citation>
    <scope>NUCLEOTIDE SEQUENCE [LARGE SCALE GENOMIC DNA]</scope>
    <source>
        <strain evidence="1 2">DSM 45582</strain>
    </source>
</reference>
<keyword evidence="2" id="KW-1185">Reference proteome</keyword>
<evidence type="ECO:0000313" key="2">
    <source>
        <dbReference type="Proteomes" id="UP000580474"/>
    </source>
</evidence>
<evidence type="ECO:0000313" key="1">
    <source>
        <dbReference type="EMBL" id="MBB5070989.1"/>
    </source>
</evidence>
<dbReference type="Gene3D" id="3.40.50.450">
    <property type="match status" value="1"/>
</dbReference>
<organism evidence="1 2">
    <name type="scientific">Saccharopolyspora gloriosae</name>
    <dbReference type="NCBI Taxonomy" id="455344"/>
    <lineage>
        <taxon>Bacteria</taxon>
        <taxon>Bacillati</taxon>
        <taxon>Actinomycetota</taxon>
        <taxon>Actinomycetes</taxon>
        <taxon>Pseudonocardiales</taxon>
        <taxon>Pseudonocardiaceae</taxon>
        <taxon>Saccharopolyspora</taxon>
    </lineage>
</organism>
<dbReference type="AlphaFoldDB" id="A0A840NNY2"/>
<dbReference type="Proteomes" id="UP000580474">
    <property type="component" value="Unassembled WGS sequence"/>
</dbReference>
<sequence>MRIGITGHTNLTAETSRLVRKALEAELAGRADVVGMSCLARGADQIFARVVLDGGGTLEVALPAADYRERKVQPDNLATFDELIAEASTVRTMPFAESNSAAYMAASEHILDSADAVFAVWDGRPAPGQGGTADVVDAARERGLPVTVVWPEGAERD</sequence>
<comment type="caution">
    <text evidence="1">The sequence shown here is derived from an EMBL/GenBank/DDBJ whole genome shotgun (WGS) entry which is preliminary data.</text>
</comment>
<gene>
    <name evidence="1" type="ORF">BJ969_004077</name>
</gene>
<proteinExistence type="predicted"/>
<accession>A0A840NNY2</accession>
<dbReference type="SUPFAM" id="SSF102405">
    <property type="entry name" value="MCP/YpsA-like"/>
    <property type="match status" value="1"/>
</dbReference>
<protein>
    <submittedName>
        <fullName evidence="1">Uncharacterized protein</fullName>
    </submittedName>
</protein>
<dbReference type="EMBL" id="JACHIV010000001">
    <property type="protein sequence ID" value="MBB5070989.1"/>
    <property type="molecule type" value="Genomic_DNA"/>
</dbReference>